<dbReference type="AlphaFoldDB" id="A0A382F777"/>
<feature type="transmembrane region" description="Helical" evidence="1">
    <location>
        <begin position="149"/>
        <end position="171"/>
    </location>
</feature>
<keyword evidence="1" id="KW-1133">Transmembrane helix</keyword>
<name>A0A382F777_9ZZZZ</name>
<reference evidence="2" key="1">
    <citation type="submission" date="2018-05" db="EMBL/GenBank/DDBJ databases">
        <authorList>
            <person name="Lanie J.A."/>
            <person name="Ng W.-L."/>
            <person name="Kazmierczak K.M."/>
            <person name="Andrzejewski T.M."/>
            <person name="Davidsen T.M."/>
            <person name="Wayne K.J."/>
            <person name="Tettelin H."/>
            <person name="Glass J.I."/>
            <person name="Rusch D."/>
            <person name="Podicherti R."/>
            <person name="Tsui H.-C.T."/>
            <person name="Winkler M.E."/>
        </authorList>
    </citation>
    <scope>NUCLEOTIDE SEQUENCE</scope>
</reference>
<proteinExistence type="predicted"/>
<keyword evidence="1" id="KW-0472">Membrane</keyword>
<evidence type="ECO:0008006" key="3">
    <source>
        <dbReference type="Google" id="ProtNLM"/>
    </source>
</evidence>
<dbReference type="EMBL" id="UINC01048238">
    <property type="protein sequence ID" value="SVB58535.1"/>
    <property type="molecule type" value="Genomic_DNA"/>
</dbReference>
<evidence type="ECO:0000256" key="1">
    <source>
        <dbReference type="SAM" id="Phobius"/>
    </source>
</evidence>
<dbReference type="InterPro" id="IPR031566">
    <property type="entry name" value="CitMHS_2"/>
</dbReference>
<feature type="transmembrane region" description="Helical" evidence="1">
    <location>
        <begin position="114"/>
        <end position="137"/>
    </location>
</feature>
<feature type="transmembrane region" description="Helical" evidence="1">
    <location>
        <begin position="83"/>
        <end position="102"/>
    </location>
</feature>
<organism evidence="2">
    <name type="scientific">marine metagenome</name>
    <dbReference type="NCBI Taxonomy" id="408172"/>
    <lineage>
        <taxon>unclassified sequences</taxon>
        <taxon>metagenomes</taxon>
        <taxon>ecological metagenomes</taxon>
    </lineage>
</organism>
<accession>A0A382F777</accession>
<evidence type="ECO:0000313" key="2">
    <source>
        <dbReference type="EMBL" id="SVB58535.1"/>
    </source>
</evidence>
<sequence length="180" mass="20088">MKFTDYPNLTSLLGAELSLFWIIPFVGILLSIAILPLIKPILWHHNYGKISAFWALSFILPFIYSKGISVALHKIMHVMFIEYLPFIILLLSLYTISGGIRLKGRLSGTPKSNVLIILIGTILASWMGTTGAAMLFIRPLLRANKWRQYTVHTIAFFIFLVANIGGALTPLGDPPLFLGF</sequence>
<gene>
    <name evidence="2" type="ORF">METZ01_LOCUS211389</name>
</gene>
<dbReference type="Pfam" id="PF16980">
    <property type="entry name" value="CitMHS_2"/>
    <property type="match status" value="1"/>
</dbReference>
<keyword evidence="1" id="KW-0812">Transmembrane</keyword>
<feature type="non-terminal residue" evidence="2">
    <location>
        <position position="180"/>
    </location>
</feature>
<feature type="transmembrane region" description="Helical" evidence="1">
    <location>
        <begin position="50"/>
        <end position="71"/>
    </location>
</feature>
<protein>
    <recommendedName>
        <fullName evidence="3">Sodium:proton antiporter</fullName>
    </recommendedName>
</protein>
<feature type="transmembrane region" description="Helical" evidence="1">
    <location>
        <begin position="12"/>
        <end position="38"/>
    </location>
</feature>